<evidence type="ECO:0000256" key="1">
    <source>
        <dbReference type="SAM" id="Phobius"/>
    </source>
</evidence>
<sequence>MTNSADPRPSGPPSGRTPGNWLLQLALGLFALGLLSVVAIFLTPILTDGEPGLWLYLGAMLAPVGFVAALIFALRSGRRSK</sequence>
<keyword evidence="1" id="KW-0812">Transmembrane</keyword>
<organism evidence="2 3">
    <name type="scientific">Nocardia jinanensis</name>
    <dbReference type="NCBI Taxonomy" id="382504"/>
    <lineage>
        <taxon>Bacteria</taxon>
        <taxon>Bacillati</taxon>
        <taxon>Actinomycetota</taxon>
        <taxon>Actinomycetes</taxon>
        <taxon>Mycobacteriales</taxon>
        <taxon>Nocardiaceae</taxon>
        <taxon>Nocardia</taxon>
    </lineage>
</organism>
<dbReference type="EMBL" id="BMMH01000008">
    <property type="protein sequence ID" value="GGL21424.1"/>
    <property type="molecule type" value="Genomic_DNA"/>
</dbReference>
<comment type="caution">
    <text evidence="2">The sequence shown here is derived from an EMBL/GenBank/DDBJ whole genome shotgun (WGS) entry which is preliminary data.</text>
</comment>
<evidence type="ECO:0000313" key="2">
    <source>
        <dbReference type="EMBL" id="GGL21424.1"/>
    </source>
</evidence>
<keyword evidence="1" id="KW-0472">Membrane</keyword>
<keyword evidence="1" id="KW-1133">Transmembrane helix</keyword>
<reference evidence="2" key="1">
    <citation type="journal article" date="2014" name="Int. J. Syst. Evol. Microbiol.">
        <title>Complete genome sequence of Corynebacterium casei LMG S-19264T (=DSM 44701T), isolated from a smear-ripened cheese.</title>
        <authorList>
            <consortium name="US DOE Joint Genome Institute (JGI-PGF)"/>
            <person name="Walter F."/>
            <person name="Albersmeier A."/>
            <person name="Kalinowski J."/>
            <person name="Ruckert C."/>
        </authorList>
    </citation>
    <scope>NUCLEOTIDE SEQUENCE</scope>
    <source>
        <strain evidence="2">CGMCC 4.3508</strain>
    </source>
</reference>
<dbReference type="RefSeq" id="WP_058853825.1">
    <property type="nucleotide sequence ID" value="NZ_BMMH01000008.1"/>
</dbReference>
<dbReference type="Proteomes" id="UP000638263">
    <property type="component" value="Unassembled WGS sequence"/>
</dbReference>
<gene>
    <name evidence="2" type="ORF">GCM10011588_40410</name>
</gene>
<protein>
    <submittedName>
        <fullName evidence="2">Uncharacterized protein</fullName>
    </submittedName>
</protein>
<proteinExistence type="predicted"/>
<name>A0A917VWI3_9NOCA</name>
<accession>A0A917VWI3</accession>
<feature type="transmembrane region" description="Helical" evidence="1">
    <location>
        <begin position="21"/>
        <end position="47"/>
    </location>
</feature>
<feature type="transmembrane region" description="Helical" evidence="1">
    <location>
        <begin position="53"/>
        <end position="74"/>
    </location>
</feature>
<keyword evidence="3" id="KW-1185">Reference proteome</keyword>
<evidence type="ECO:0000313" key="3">
    <source>
        <dbReference type="Proteomes" id="UP000638263"/>
    </source>
</evidence>
<dbReference type="AlphaFoldDB" id="A0A917VWI3"/>
<reference evidence="2" key="2">
    <citation type="submission" date="2020-09" db="EMBL/GenBank/DDBJ databases">
        <authorList>
            <person name="Sun Q."/>
            <person name="Zhou Y."/>
        </authorList>
    </citation>
    <scope>NUCLEOTIDE SEQUENCE</scope>
    <source>
        <strain evidence="2">CGMCC 4.3508</strain>
    </source>
</reference>